<feature type="domain" description="Fungal-type protein kinase" evidence="2">
    <location>
        <begin position="151"/>
        <end position="496"/>
    </location>
</feature>
<evidence type="ECO:0000313" key="4">
    <source>
        <dbReference type="Proteomes" id="UP000307440"/>
    </source>
</evidence>
<feature type="region of interest" description="Disordered" evidence="1">
    <location>
        <begin position="614"/>
        <end position="637"/>
    </location>
</feature>
<protein>
    <recommendedName>
        <fullName evidence="2">Fungal-type protein kinase domain-containing protein</fullName>
    </recommendedName>
</protein>
<dbReference type="GO" id="GO:0004672">
    <property type="term" value="F:protein kinase activity"/>
    <property type="evidence" value="ECO:0007669"/>
    <property type="project" value="InterPro"/>
</dbReference>
<organism evidence="3 4">
    <name type="scientific">Coprinopsis marcescibilis</name>
    <name type="common">Agaric fungus</name>
    <name type="synonym">Psathyrella marcescibilis</name>
    <dbReference type="NCBI Taxonomy" id="230819"/>
    <lineage>
        <taxon>Eukaryota</taxon>
        <taxon>Fungi</taxon>
        <taxon>Dikarya</taxon>
        <taxon>Basidiomycota</taxon>
        <taxon>Agaricomycotina</taxon>
        <taxon>Agaricomycetes</taxon>
        <taxon>Agaricomycetidae</taxon>
        <taxon>Agaricales</taxon>
        <taxon>Agaricineae</taxon>
        <taxon>Psathyrellaceae</taxon>
        <taxon>Coprinopsis</taxon>
    </lineage>
</organism>
<keyword evidence="4" id="KW-1185">Reference proteome</keyword>
<sequence>MDVLNERIKWAYQCSQKWEEGLYQATVEQGQMNKYLDSSKLFKNKKLALPSPTADEPIHTYVHDLLVDVFAFFKHVKQTKQKNGQGLIQWEQLGVLSKGIQTTGIHSICVLGRGTTFPNISCGIKAASQQDFNKNLLALFEIQPVDRVPAVELVIQDLARSAYGIFLNQPTRNFVRILSIGPEWNFRLVQFDKLGVFYTKRYNLQEDSEFFVRLVLGLASTDPKEAGFDNTITWRPVTYAGKPGVQGKLKARGMVNSKAVEYAIVGEGPVFRGNASLAVGRDTMGWEVVGKGGKHLFVKDSWRWEGSQAPEYEFLKVIKKKKIEGVVRMISCEVLSETRAFRKCHGHDSADSEDDSPGNRIKTRTVTEMYGPSINMFETVERFLGAMHDAIQGHRNLLLSAGILHRDISVNNVLLGQDNAKDGWRGVLIDFDLAVFVKNDEYPPADSEILIEVQGTRVFQSVMVLHGYQLLDKGEVKYHHDHLDDLEGFFYLFCFIIFRYTGPDGERQEAPSELNLDEWYNNEDIAVPMRAKSKFINKRQLRELLKSIPDFWGEPCRTLFRKWHKFVQSIVAQKKRIVAGDSKLTMGELRSNADAHYKTVLGFLAEAIEIVAESKGQPASENPPVSGAPLGGSRKSP</sequence>
<evidence type="ECO:0000256" key="1">
    <source>
        <dbReference type="SAM" id="MobiDB-lite"/>
    </source>
</evidence>
<dbReference type="Pfam" id="PF17667">
    <property type="entry name" value="Pkinase_fungal"/>
    <property type="match status" value="1"/>
</dbReference>
<name>A0A5C3KZW8_COPMA</name>
<accession>A0A5C3KZW8</accession>
<dbReference type="InterPro" id="IPR008266">
    <property type="entry name" value="Tyr_kinase_AS"/>
</dbReference>
<dbReference type="OrthoDB" id="2747778at2759"/>
<dbReference type="AlphaFoldDB" id="A0A5C3KZW8"/>
<evidence type="ECO:0000313" key="3">
    <source>
        <dbReference type="EMBL" id="TFK26262.1"/>
    </source>
</evidence>
<proteinExistence type="predicted"/>
<dbReference type="PROSITE" id="PS00109">
    <property type="entry name" value="PROTEIN_KINASE_TYR"/>
    <property type="match status" value="1"/>
</dbReference>
<dbReference type="InterPro" id="IPR040976">
    <property type="entry name" value="Pkinase_fungal"/>
</dbReference>
<dbReference type="EMBL" id="ML210176">
    <property type="protein sequence ID" value="TFK26262.1"/>
    <property type="molecule type" value="Genomic_DNA"/>
</dbReference>
<evidence type="ECO:0000259" key="2">
    <source>
        <dbReference type="Pfam" id="PF17667"/>
    </source>
</evidence>
<dbReference type="PANTHER" id="PTHR38248">
    <property type="entry name" value="FUNK1 6"/>
    <property type="match status" value="1"/>
</dbReference>
<dbReference type="Proteomes" id="UP000307440">
    <property type="component" value="Unassembled WGS sequence"/>
</dbReference>
<dbReference type="STRING" id="230819.A0A5C3KZW8"/>
<dbReference type="PANTHER" id="PTHR38248:SF2">
    <property type="entry name" value="FUNK1 11"/>
    <property type="match status" value="1"/>
</dbReference>
<dbReference type="SUPFAM" id="SSF56112">
    <property type="entry name" value="Protein kinase-like (PK-like)"/>
    <property type="match status" value="1"/>
</dbReference>
<dbReference type="InterPro" id="IPR011009">
    <property type="entry name" value="Kinase-like_dom_sf"/>
</dbReference>
<dbReference type="Gene3D" id="1.10.510.10">
    <property type="entry name" value="Transferase(Phosphotransferase) domain 1"/>
    <property type="match status" value="1"/>
</dbReference>
<gene>
    <name evidence="3" type="ORF">FA15DRAFT_654438</name>
</gene>
<reference evidence="3 4" key="1">
    <citation type="journal article" date="2019" name="Nat. Ecol. Evol.">
        <title>Megaphylogeny resolves global patterns of mushroom evolution.</title>
        <authorList>
            <person name="Varga T."/>
            <person name="Krizsan K."/>
            <person name="Foldi C."/>
            <person name="Dima B."/>
            <person name="Sanchez-Garcia M."/>
            <person name="Sanchez-Ramirez S."/>
            <person name="Szollosi G.J."/>
            <person name="Szarkandi J.G."/>
            <person name="Papp V."/>
            <person name="Albert L."/>
            <person name="Andreopoulos W."/>
            <person name="Angelini C."/>
            <person name="Antonin V."/>
            <person name="Barry K.W."/>
            <person name="Bougher N.L."/>
            <person name="Buchanan P."/>
            <person name="Buyck B."/>
            <person name="Bense V."/>
            <person name="Catcheside P."/>
            <person name="Chovatia M."/>
            <person name="Cooper J."/>
            <person name="Damon W."/>
            <person name="Desjardin D."/>
            <person name="Finy P."/>
            <person name="Geml J."/>
            <person name="Haridas S."/>
            <person name="Hughes K."/>
            <person name="Justo A."/>
            <person name="Karasinski D."/>
            <person name="Kautmanova I."/>
            <person name="Kiss B."/>
            <person name="Kocsube S."/>
            <person name="Kotiranta H."/>
            <person name="LaButti K.M."/>
            <person name="Lechner B.E."/>
            <person name="Liimatainen K."/>
            <person name="Lipzen A."/>
            <person name="Lukacs Z."/>
            <person name="Mihaltcheva S."/>
            <person name="Morgado L.N."/>
            <person name="Niskanen T."/>
            <person name="Noordeloos M.E."/>
            <person name="Ohm R.A."/>
            <person name="Ortiz-Santana B."/>
            <person name="Ovrebo C."/>
            <person name="Racz N."/>
            <person name="Riley R."/>
            <person name="Savchenko A."/>
            <person name="Shiryaev A."/>
            <person name="Soop K."/>
            <person name="Spirin V."/>
            <person name="Szebenyi C."/>
            <person name="Tomsovsky M."/>
            <person name="Tulloss R.E."/>
            <person name="Uehling J."/>
            <person name="Grigoriev I.V."/>
            <person name="Vagvolgyi C."/>
            <person name="Papp T."/>
            <person name="Martin F.M."/>
            <person name="Miettinen O."/>
            <person name="Hibbett D.S."/>
            <person name="Nagy L.G."/>
        </authorList>
    </citation>
    <scope>NUCLEOTIDE SEQUENCE [LARGE SCALE GENOMIC DNA]</scope>
    <source>
        <strain evidence="3 4">CBS 121175</strain>
    </source>
</reference>